<feature type="compositionally biased region" description="Basic and acidic residues" evidence="1">
    <location>
        <begin position="197"/>
        <end position="208"/>
    </location>
</feature>
<keyword evidence="2" id="KW-0812">Transmembrane</keyword>
<feature type="region of interest" description="Disordered" evidence="1">
    <location>
        <begin position="68"/>
        <end position="147"/>
    </location>
</feature>
<dbReference type="PhylomeDB" id="S7ZSP6"/>
<feature type="compositionally biased region" description="Polar residues" evidence="1">
    <location>
        <begin position="220"/>
        <end position="229"/>
    </location>
</feature>
<dbReference type="AlphaFoldDB" id="S7ZSP6"/>
<feature type="compositionally biased region" description="Basic and acidic residues" evidence="1">
    <location>
        <begin position="282"/>
        <end position="297"/>
    </location>
</feature>
<accession>S7ZSP6</accession>
<dbReference type="eggNOG" id="ENOG502RS3U">
    <property type="taxonomic scope" value="Eukaryota"/>
</dbReference>
<dbReference type="HOGENOM" id="CLU_347836_0_0_1"/>
<keyword evidence="2" id="KW-1133">Transmembrane helix</keyword>
<evidence type="ECO:0000313" key="4">
    <source>
        <dbReference type="Proteomes" id="UP000019376"/>
    </source>
</evidence>
<dbReference type="OrthoDB" id="4309132at2759"/>
<dbReference type="Proteomes" id="UP000019376">
    <property type="component" value="Unassembled WGS sequence"/>
</dbReference>
<organism evidence="3 4">
    <name type="scientific">Penicillium oxalicum (strain 114-2 / CGMCC 5302)</name>
    <name type="common">Penicillium decumbens</name>
    <dbReference type="NCBI Taxonomy" id="933388"/>
    <lineage>
        <taxon>Eukaryota</taxon>
        <taxon>Fungi</taxon>
        <taxon>Dikarya</taxon>
        <taxon>Ascomycota</taxon>
        <taxon>Pezizomycotina</taxon>
        <taxon>Eurotiomycetes</taxon>
        <taxon>Eurotiomycetidae</taxon>
        <taxon>Eurotiales</taxon>
        <taxon>Aspergillaceae</taxon>
        <taxon>Penicillium</taxon>
    </lineage>
</organism>
<keyword evidence="4" id="KW-1185">Reference proteome</keyword>
<feature type="region of interest" description="Disordered" evidence="1">
    <location>
        <begin position="168"/>
        <end position="245"/>
    </location>
</feature>
<feature type="transmembrane region" description="Helical" evidence="2">
    <location>
        <begin position="661"/>
        <end position="682"/>
    </location>
</feature>
<sequence>MDAFESPFCNLDLWCDWSGDPLDPVGVCMTVEVWCTPDSQINVLDTSHPLVEEISDFTLTPIEKSEDRTASLFSQHSRTQSAEHGESQAHPVSSEKWMRESVTPTNATSPVTPEKQSAHATLHPNIMRNTDHPSDSGSVLRVASTPDGSPGPVLDAFYASFFQGGSSPGYHDADGQSPTNPRKRSAKAASLPDSVTDSERAYGGEKVKALQQASVRGRQSPVSSGSPDSKQSRKSLLPRPVALVGKQARLRSTSTTAPTMSVPTMIAEPEPSVQNFMSEKGSLPDDGLKAEPGRDSAQRFSHVSTTDASPCLKPRTTPNLDKLSQCLNDIESLSTVASVGSSCDMAAMLDPVDASFGEIPTRGDCVENPSPIFAIDQPRLRLTRQVLHIDCSPETKPSWYRVSVSFFLRLETGKVRGWCALVVSGLPGLSATDHGYVYLRIPDGQGLEIRSLHLKRYEIIQGCLIAQFQLLQSQLIIPLRPCDAQFYGFLRDFKVNQTIRNRILGKCSCSGGYQIEYTAICSLDLIQRDFWAEQCGFHVYIHGGPAGEYSCHLDTPLANFQVIQLDGDHDLEVGTTQLRIICALANLNMFVITWRICLPRAEPVSWTPYISTSRDACRVEEDLQARYLYAEDDDFEVVRGESKSRLVALNRFNRGSGLNSIVSWMIVLSVGVICLVILWTSANRDFDDGLGRFNLAAEKWGEHFWNSRLAESKVPAIQRGKQDHEEIGYVCDIPETVMSVGERSPEASHVPESAEDLKLHSQSQATEHQASFDIRDQVDYFLGWRGPVGV</sequence>
<name>S7ZSP6_PENO1</name>
<feature type="region of interest" description="Disordered" evidence="1">
    <location>
        <begin position="279"/>
        <end position="315"/>
    </location>
</feature>
<reference evidence="3 4" key="1">
    <citation type="journal article" date="2013" name="PLoS ONE">
        <title>Genomic and secretomic analyses reveal unique features of the lignocellulolytic enzyme system of Penicillium decumbens.</title>
        <authorList>
            <person name="Liu G."/>
            <person name="Zhang L."/>
            <person name="Wei X."/>
            <person name="Zou G."/>
            <person name="Qin Y."/>
            <person name="Ma L."/>
            <person name="Li J."/>
            <person name="Zheng H."/>
            <person name="Wang S."/>
            <person name="Wang C."/>
            <person name="Xun L."/>
            <person name="Zhao G.-P."/>
            <person name="Zhou Z."/>
            <person name="Qu Y."/>
        </authorList>
    </citation>
    <scope>NUCLEOTIDE SEQUENCE [LARGE SCALE GENOMIC DNA]</scope>
    <source>
        <strain evidence="4">114-2 / CGMCC 5302</strain>
    </source>
</reference>
<proteinExistence type="predicted"/>
<evidence type="ECO:0000256" key="2">
    <source>
        <dbReference type="SAM" id="Phobius"/>
    </source>
</evidence>
<feature type="compositionally biased region" description="Polar residues" evidence="1">
    <location>
        <begin position="71"/>
        <end position="80"/>
    </location>
</feature>
<feature type="compositionally biased region" description="Polar residues" evidence="1">
    <location>
        <begin position="298"/>
        <end position="308"/>
    </location>
</feature>
<gene>
    <name evidence="3" type="ORF">PDE_06693</name>
</gene>
<keyword evidence="2" id="KW-0472">Membrane</keyword>
<feature type="region of interest" description="Disordered" evidence="1">
    <location>
        <begin position="741"/>
        <end position="762"/>
    </location>
</feature>
<evidence type="ECO:0000256" key="1">
    <source>
        <dbReference type="SAM" id="MobiDB-lite"/>
    </source>
</evidence>
<dbReference type="EMBL" id="KB644414">
    <property type="protein sequence ID" value="EPS31736.1"/>
    <property type="molecule type" value="Genomic_DNA"/>
</dbReference>
<feature type="compositionally biased region" description="Polar residues" evidence="1">
    <location>
        <begin position="102"/>
        <end position="119"/>
    </location>
</feature>
<protein>
    <submittedName>
        <fullName evidence="3">Uncharacterized protein</fullName>
    </submittedName>
</protein>
<evidence type="ECO:0000313" key="3">
    <source>
        <dbReference type="EMBL" id="EPS31736.1"/>
    </source>
</evidence>